<keyword evidence="2" id="KW-0732">Signal</keyword>
<feature type="signal peptide" evidence="2">
    <location>
        <begin position="1"/>
        <end position="22"/>
    </location>
</feature>
<comment type="similarity">
    <text evidence="1">Belongs to the 'GDSL' lipolytic enzyme family.</text>
</comment>
<dbReference type="Gene3D" id="3.40.50.1110">
    <property type="entry name" value="SGNH hydrolase"/>
    <property type="match status" value="2"/>
</dbReference>
<protein>
    <recommendedName>
        <fullName evidence="5">SGNH hydrolase-type esterase domain-containing protein</fullName>
    </recommendedName>
</protein>
<organism evidence="3 4">
    <name type="scientific">Jatropha curcas</name>
    <name type="common">Barbados nut</name>
    <dbReference type="NCBI Taxonomy" id="180498"/>
    <lineage>
        <taxon>Eukaryota</taxon>
        <taxon>Viridiplantae</taxon>
        <taxon>Streptophyta</taxon>
        <taxon>Embryophyta</taxon>
        <taxon>Tracheophyta</taxon>
        <taxon>Spermatophyta</taxon>
        <taxon>Magnoliopsida</taxon>
        <taxon>eudicotyledons</taxon>
        <taxon>Gunneridae</taxon>
        <taxon>Pentapetalae</taxon>
        <taxon>rosids</taxon>
        <taxon>fabids</taxon>
        <taxon>Malpighiales</taxon>
        <taxon>Euphorbiaceae</taxon>
        <taxon>Crotonoideae</taxon>
        <taxon>Jatropheae</taxon>
        <taxon>Jatropha</taxon>
    </lineage>
</organism>
<sequence length="189" mass="21479">MAYAKLNFELVFFFLFHLPVLPSIFVASPLKENQHRCAFDAIFQLGDSTSDTDNLIQEDPSSSCIRFPYGETFFKKPTGRCSDELLIIDYINCAHKLKSSLFIVGEVGSNDYTYALLQDKTIEEVKAMVPEVKQAINDVLKKIIDYGGRRVVVPGHFPNGCLPIYLTRFKTNDTTAYDEFQCLKELNNL</sequence>
<dbReference type="Proteomes" id="UP000027138">
    <property type="component" value="Unassembled WGS sequence"/>
</dbReference>
<keyword evidence="4" id="KW-1185">Reference proteome</keyword>
<name>A0A067L5D8_JATCU</name>
<dbReference type="STRING" id="180498.A0A067L5D8"/>
<evidence type="ECO:0008006" key="5">
    <source>
        <dbReference type="Google" id="ProtNLM"/>
    </source>
</evidence>
<reference evidence="3 4" key="1">
    <citation type="journal article" date="2014" name="PLoS ONE">
        <title>Global Analysis of Gene Expression Profiles in Physic Nut (Jatropha curcas L.) Seedlings Exposed to Salt Stress.</title>
        <authorList>
            <person name="Zhang L."/>
            <person name="Zhang C."/>
            <person name="Wu P."/>
            <person name="Chen Y."/>
            <person name="Li M."/>
            <person name="Jiang H."/>
            <person name="Wu G."/>
        </authorList>
    </citation>
    <scope>NUCLEOTIDE SEQUENCE [LARGE SCALE GENOMIC DNA]</scope>
    <source>
        <strain evidence="4">cv. GZQX0401</strain>
        <tissue evidence="3">Young leaves</tissue>
    </source>
</reference>
<evidence type="ECO:0000256" key="1">
    <source>
        <dbReference type="ARBA" id="ARBA00008668"/>
    </source>
</evidence>
<evidence type="ECO:0000313" key="3">
    <source>
        <dbReference type="EMBL" id="KDP43676.1"/>
    </source>
</evidence>
<dbReference type="AlphaFoldDB" id="A0A067L5D8"/>
<evidence type="ECO:0000313" key="4">
    <source>
        <dbReference type="Proteomes" id="UP000027138"/>
    </source>
</evidence>
<dbReference type="PANTHER" id="PTHR22835">
    <property type="entry name" value="ZINC FINGER FYVE DOMAIN CONTAINING PROTEIN"/>
    <property type="match status" value="1"/>
</dbReference>
<dbReference type="PANTHER" id="PTHR22835:SF517">
    <property type="entry name" value="GDSL-LIKE LIPASE_ACYLHYDROLASE FAMILY PROTEIN, EXPRESSED"/>
    <property type="match status" value="1"/>
</dbReference>
<proteinExistence type="inferred from homology"/>
<gene>
    <name evidence="3" type="ORF">JCGZ_24134</name>
</gene>
<dbReference type="InterPro" id="IPR036514">
    <property type="entry name" value="SGNH_hydro_sf"/>
</dbReference>
<dbReference type="OrthoDB" id="810163at2759"/>
<accession>A0A067L5D8</accession>
<dbReference type="EMBL" id="KK914263">
    <property type="protein sequence ID" value="KDP43676.1"/>
    <property type="molecule type" value="Genomic_DNA"/>
</dbReference>
<feature type="chain" id="PRO_5001640197" description="SGNH hydrolase-type esterase domain-containing protein" evidence="2">
    <location>
        <begin position="23"/>
        <end position="189"/>
    </location>
</feature>
<evidence type="ECO:0000256" key="2">
    <source>
        <dbReference type="SAM" id="SignalP"/>
    </source>
</evidence>